<comment type="subcellular location">
    <subcellularLocation>
        <location evidence="1">Membrane</location>
        <topology evidence="1">Multi-pass membrane protein</topology>
    </subcellularLocation>
</comment>
<keyword evidence="5 6" id="KW-0472">Membrane</keyword>
<dbReference type="Proteomes" id="UP000053268">
    <property type="component" value="Unassembled WGS sequence"/>
</dbReference>
<evidence type="ECO:0000256" key="2">
    <source>
        <dbReference type="ARBA" id="ARBA00007262"/>
    </source>
</evidence>
<protein>
    <submittedName>
        <fullName evidence="7">Uncharacterized protein</fullName>
    </submittedName>
</protein>
<evidence type="ECO:0000256" key="6">
    <source>
        <dbReference type="SAM" id="Phobius"/>
    </source>
</evidence>
<proteinExistence type="inferred from homology"/>
<accession>A0A194PYQ1</accession>
<evidence type="ECO:0000256" key="3">
    <source>
        <dbReference type="ARBA" id="ARBA00022692"/>
    </source>
</evidence>
<keyword evidence="3 6" id="KW-0812">Transmembrane</keyword>
<keyword evidence="4 6" id="KW-1133">Transmembrane helix</keyword>
<keyword evidence="8" id="KW-1185">Reference proteome</keyword>
<evidence type="ECO:0000256" key="1">
    <source>
        <dbReference type="ARBA" id="ARBA00004141"/>
    </source>
</evidence>
<dbReference type="Pfam" id="PF06140">
    <property type="entry name" value="Ifi-6-16"/>
    <property type="match status" value="1"/>
</dbReference>
<sequence length="68" mass="6816">MESKLFVYGRVLAGIVVYTGKGLWLLARLGFVATGVVAGSVAAAAMAATGNVPSGSIIARATSMAMRG</sequence>
<name>A0A194PYQ1_PAPXU</name>
<dbReference type="Gene3D" id="6.10.110.10">
    <property type="match status" value="1"/>
</dbReference>
<feature type="transmembrane region" description="Helical" evidence="6">
    <location>
        <begin position="7"/>
        <end position="27"/>
    </location>
</feature>
<evidence type="ECO:0000313" key="7">
    <source>
        <dbReference type="EMBL" id="KPI98456.1"/>
    </source>
</evidence>
<dbReference type="GO" id="GO:0016020">
    <property type="term" value="C:membrane"/>
    <property type="evidence" value="ECO:0007669"/>
    <property type="project" value="UniProtKB-SubCell"/>
</dbReference>
<evidence type="ECO:0000256" key="5">
    <source>
        <dbReference type="ARBA" id="ARBA00023136"/>
    </source>
</evidence>
<dbReference type="EMBL" id="KQ459584">
    <property type="protein sequence ID" value="KPI98456.1"/>
    <property type="molecule type" value="Genomic_DNA"/>
</dbReference>
<evidence type="ECO:0000313" key="8">
    <source>
        <dbReference type="Proteomes" id="UP000053268"/>
    </source>
</evidence>
<dbReference type="AlphaFoldDB" id="A0A194PYQ1"/>
<comment type="similarity">
    <text evidence="2">Belongs to the IFI6/IFI27 family.</text>
</comment>
<feature type="transmembrane region" description="Helical" evidence="6">
    <location>
        <begin position="33"/>
        <end position="59"/>
    </location>
</feature>
<reference evidence="7 8" key="1">
    <citation type="journal article" date="2015" name="Nat. Commun.">
        <title>Outbred genome sequencing and CRISPR/Cas9 gene editing in butterflies.</title>
        <authorList>
            <person name="Li X."/>
            <person name="Fan D."/>
            <person name="Zhang W."/>
            <person name="Liu G."/>
            <person name="Zhang L."/>
            <person name="Zhao L."/>
            <person name="Fang X."/>
            <person name="Chen L."/>
            <person name="Dong Y."/>
            <person name="Chen Y."/>
            <person name="Ding Y."/>
            <person name="Zhao R."/>
            <person name="Feng M."/>
            <person name="Zhu Y."/>
            <person name="Feng Y."/>
            <person name="Jiang X."/>
            <person name="Zhu D."/>
            <person name="Xiang H."/>
            <person name="Feng X."/>
            <person name="Li S."/>
            <person name="Wang J."/>
            <person name="Zhang G."/>
            <person name="Kronforst M.R."/>
            <person name="Wang W."/>
        </authorList>
    </citation>
    <scope>NUCLEOTIDE SEQUENCE [LARGE SCALE GENOMIC DNA]</scope>
    <source>
        <strain evidence="7">Ya'a_city_454_Px</strain>
        <tissue evidence="7">Whole body</tissue>
    </source>
</reference>
<organism evidence="7 8">
    <name type="scientific">Papilio xuthus</name>
    <name type="common">Asian swallowtail butterfly</name>
    <dbReference type="NCBI Taxonomy" id="66420"/>
    <lineage>
        <taxon>Eukaryota</taxon>
        <taxon>Metazoa</taxon>
        <taxon>Ecdysozoa</taxon>
        <taxon>Arthropoda</taxon>
        <taxon>Hexapoda</taxon>
        <taxon>Insecta</taxon>
        <taxon>Pterygota</taxon>
        <taxon>Neoptera</taxon>
        <taxon>Endopterygota</taxon>
        <taxon>Lepidoptera</taxon>
        <taxon>Glossata</taxon>
        <taxon>Ditrysia</taxon>
        <taxon>Papilionoidea</taxon>
        <taxon>Papilionidae</taxon>
        <taxon>Papilioninae</taxon>
        <taxon>Papilio</taxon>
    </lineage>
</organism>
<evidence type="ECO:0000256" key="4">
    <source>
        <dbReference type="ARBA" id="ARBA00022989"/>
    </source>
</evidence>
<dbReference type="InterPro" id="IPR009311">
    <property type="entry name" value="IFI6/IFI27-like"/>
</dbReference>
<dbReference type="InterPro" id="IPR038213">
    <property type="entry name" value="IFI6/IFI27-like_sf"/>
</dbReference>
<gene>
    <name evidence="7" type="ORF">RR46_03608</name>
</gene>